<dbReference type="PANTHER" id="PTHR33112:SF16">
    <property type="entry name" value="HETEROKARYON INCOMPATIBILITY DOMAIN-CONTAINING PROTEIN"/>
    <property type="match status" value="1"/>
</dbReference>
<dbReference type="AlphaFoldDB" id="Q0UU33"/>
<name>Q0UU33_PHANO</name>
<evidence type="ECO:0008006" key="3">
    <source>
        <dbReference type="Google" id="ProtNLM"/>
    </source>
</evidence>
<dbReference type="PANTHER" id="PTHR33112">
    <property type="entry name" value="DOMAIN PROTEIN, PUTATIVE-RELATED"/>
    <property type="match status" value="1"/>
</dbReference>
<organism evidence="1 2">
    <name type="scientific">Phaeosphaeria nodorum (strain SN15 / ATCC MYA-4574 / FGSC 10173)</name>
    <name type="common">Glume blotch fungus</name>
    <name type="synonym">Parastagonospora nodorum</name>
    <dbReference type="NCBI Taxonomy" id="321614"/>
    <lineage>
        <taxon>Eukaryota</taxon>
        <taxon>Fungi</taxon>
        <taxon>Dikarya</taxon>
        <taxon>Ascomycota</taxon>
        <taxon>Pezizomycotina</taxon>
        <taxon>Dothideomycetes</taxon>
        <taxon>Pleosporomycetidae</taxon>
        <taxon>Pleosporales</taxon>
        <taxon>Pleosporineae</taxon>
        <taxon>Phaeosphaeriaceae</taxon>
        <taxon>Parastagonospora</taxon>
    </lineage>
</organism>
<dbReference type="InParanoid" id="Q0UU33"/>
<reference evidence="2" key="1">
    <citation type="journal article" date="2007" name="Plant Cell">
        <title>Dothideomycete-plant interactions illuminated by genome sequencing and EST analysis of the wheat pathogen Stagonospora nodorum.</title>
        <authorList>
            <person name="Hane J.K."/>
            <person name="Lowe R.G."/>
            <person name="Solomon P.S."/>
            <person name="Tan K.C."/>
            <person name="Schoch C.L."/>
            <person name="Spatafora J.W."/>
            <person name="Crous P.W."/>
            <person name="Kodira C."/>
            <person name="Birren B.W."/>
            <person name="Galagan J.E."/>
            <person name="Torriani S.F."/>
            <person name="McDonald B.A."/>
            <person name="Oliver R.P."/>
        </authorList>
    </citation>
    <scope>NUCLEOTIDE SEQUENCE [LARGE SCALE GENOMIC DNA]</scope>
    <source>
        <strain evidence="2">SN15 / ATCC MYA-4574 / FGSC 10173</strain>
    </source>
</reference>
<protein>
    <recommendedName>
        <fullName evidence="3">Heterokaryon incompatibility domain-containing protein</fullName>
    </recommendedName>
</protein>
<gene>
    <name evidence="1" type="ORF">SNOG_04731</name>
</gene>
<dbReference type="EMBL" id="CH445330">
    <property type="protein sequence ID" value="EAT88491.1"/>
    <property type="molecule type" value="Genomic_DNA"/>
</dbReference>
<accession>Q0UU33</accession>
<proteinExistence type="predicted"/>
<dbReference type="Proteomes" id="UP000001055">
    <property type="component" value="Unassembled WGS sequence"/>
</dbReference>
<evidence type="ECO:0000313" key="1">
    <source>
        <dbReference type="EMBL" id="EAT88491.1"/>
    </source>
</evidence>
<dbReference type="KEGG" id="pno:SNOG_04731"/>
<sequence>MLCQGLRYQGSARPTHIFGDWRPTPTDLQVDDTPFELTCLSESTSGGQKERELARKWLFLVQLFSNCCLSYEEDTLPALSGLALIFQRFTQDHYIAGIWKKSLLQGLLWARSPNVTPRYPKKYRDIWVAEVIEASVQTDGPDQMGRVVSGFICLSSNLRQTRDMLWTKEGASGRVHIDWIDGSAPTSGSIVSNNVFH</sequence>
<evidence type="ECO:0000313" key="2">
    <source>
        <dbReference type="Proteomes" id="UP000001055"/>
    </source>
</evidence>
<dbReference type="RefSeq" id="XP_001795143.1">
    <property type="nucleotide sequence ID" value="XM_001795091.1"/>
</dbReference>
<dbReference type="GeneID" id="5972011"/>